<dbReference type="Proteomes" id="UP000019150">
    <property type="component" value="Chromosome"/>
</dbReference>
<feature type="compositionally biased region" description="Low complexity" evidence="3">
    <location>
        <begin position="154"/>
        <end position="167"/>
    </location>
</feature>
<evidence type="ECO:0000313" key="5">
    <source>
        <dbReference type="EMBL" id="AHH15375.1"/>
    </source>
</evidence>
<feature type="transmembrane region" description="Helical" evidence="4">
    <location>
        <begin position="210"/>
        <end position="235"/>
    </location>
</feature>
<dbReference type="OrthoDB" id="4774723at2"/>
<dbReference type="RefSeq" id="WP_025346905.1">
    <property type="nucleotide sequence ID" value="NZ_CP006850.1"/>
</dbReference>
<comment type="subcellular location">
    <subcellularLocation>
        <location evidence="1">Membrane</location>
    </subcellularLocation>
</comment>
<dbReference type="AlphaFoldDB" id="W5T7U7"/>
<feature type="compositionally biased region" description="Low complexity" evidence="3">
    <location>
        <begin position="29"/>
        <end position="51"/>
    </location>
</feature>
<dbReference type="KEGG" id="nno:NONO_c05620"/>
<keyword evidence="4" id="KW-1133">Transmembrane helix</keyword>
<dbReference type="GO" id="GO:0016020">
    <property type="term" value="C:membrane"/>
    <property type="evidence" value="ECO:0007669"/>
    <property type="project" value="UniProtKB-SubCell"/>
</dbReference>
<evidence type="ECO:0000256" key="3">
    <source>
        <dbReference type="SAM" id="MobiDB-lite"/>
    </source>
</evidence>
<accession>W5T7U7</accession>
<keyword evidence="4" id="KW-0812">Transmembrane</keyword>
<feature type="compositionally biased region" description="Acidic residues" evidence="3">
    <location>
        <begin position="191"/>
        <end position="201"/>
    </location>
</feature>
<evidence type="ECO:0000256" key="4">
    <source>
        <dbReference type="SAM" id="Phobius"/>
    </source>
</evidence>
<feature type="region of interest" description="Disordered" evidence="3">
    <location>
        <begin position="1"/>
        <end position="51"/>
    </location>
</feature>
<name>W5T7U7_9NOCA</name>
<dbReference type="PATRIC" id="fig|1415166.3.peg.574"/>
<organism evidence="5 6">
    <name type="scientific">Nocardia nova SH22a</name>
    <dbReference type="NCBI Taxonomy" id="1415166"/>
    <lineage>
        <taxon>Bacteria</taxon>
        <taxon>Bacillati</taxon>
        <taxon>Actinomycetota</taxon>
        <taxon>Actinomycetes</taxon>
        <taxon>Mycobacteriales</taxon>
        <taxon>Nocardiaceae</taxon>
        <taxon>Nocardia</taxon>
    </lineage>
</organism>
<reference evidence="5 6" key="1">
    <citation type="journal article" date="2014" name="Appl. Environ. Microbiol.">
        <title>Insights into the Microbial Degradation of Rubber and Gutta-Percha by Analysis of the Complete Genome of Nocardia nova SH22a.</title>
        <authorList>
            <person name="Luo Q."/>
            <person name="Hiessl S."/>
            <person name="Poehlein A."/>
            <person name="Daniel R."/>
            <person name="Steinbuchel A."/>
        </authorList>
    </citation>
    <scope>NUCLEOTIDE SEQUENCE [LARGE SCALE GENOMIC DNA]</scope>
    <source>
        <strain evidence="5">SH22a</strain>
    </source>
</reference>
<dbReference type="STRING" id="1415166.NONO_c05620"/>
<dbReference type="EMBL" id="CP006850">
    <property type="protein sequence ID" value="AHH15375.1"/>
    <property type="molecule type" value="Genomic_DNA"/>
</dbReference>
<evidence type="ECO:0000256" key="1">
    <source>
        <dbReference type="ARBA" id="ARBA00004370"/>
    </source>
</evidence>
<gene>
    <name evidence="5" type="ORF">NONO_c05620</name>
</gene>
<evidence type="ECO:0000256" key="2">
    <source>
        <dbReference type="ARBA" id="ARBA00023136"/>
    </source>
</evidence>
<dbReference type="PANTHER" id="PTHR37042:SF4">
    <property type="entry name" value="OUTER MEMBRANE PROTEIN RV1973"/>
    <property type="match status" value="1"/>
</dbReference>
<keyword evidence="6" id="KW-1185">Reference proteome</keyword>
<feature type="region of interest" description="Disordered" evidence="3">
    <location>
        <begin position="86"/>
        <end position="201"/>
    </location>
</feature>
<dbReference type="PANTHER" id="PTHR37042">
    <property type="entry name" value="OUTER MEMBRANE PROTEIN RV1973"/>
    <property type="match status" value="1"/>
</dbReference>
<sequence>MSETESTQTGRVRRRAGRPAGPPVDEADAGASANAPAAAKGESAVQQTTGDAAATTKSAAAGTADATVKLATAKPAADDATEKLATAKSASGATEKLAAAEPATDDTTEKLATAKSGGELADPASEDATAKLATEAPAEDATVKSSKDKKSSKYARYSKAARAGRYSKSARDAESAQSDDETVKLPVSSETDADASTEIPDESGKKKLGVLGWAAAVVAVLSLLGLLGSGGFYFYHQHQTDSLASQRDDYVQTAKQAVLNLTNIKDDSAQQDIDRVLSVASGQLKEEYSARKDDYAKVVQQAKVKASGEIIEAALESSDDSSAKVLVAAKQTLTNAGSPDPQQRYYRFRITVTRDGGHTTASKVEFVA</sequence>
<evidence type="ECO:0000313" key="6">
    <source>
        <dbReference type="Proteomes" id="UP000019150"/>
    </source>
</evidence>
<protein>
    <submittedName>
        <fullName evidence="5">Putative MCE associated membrane protein</fullName>
    </submittedName>
</protein>
<keyword evidence="2 4" id="KW-0472">Membrane</keyword>
<dbReference type="HOGENOM" id="CLU_876708_0_0_11"/>
<dbReference type="eggNOG" id="ENOG503303V">
    <property type="taxonomic scope" value="Bacteria"/>
</dbReference>
<proteinExistence type="predicted"/>
<feature type="compositionally biased region" description="Basic and acidic residues" evidence="3">
    <location>
        <begin position="141"/>
        <end position="151"/>
    </location>
</feature>